<dbReference type="FunFam" id="3.20.10.10:FF:000002">
    <property type="entry name" value="D-alanine aminotransferase"/>
    <property type="match status" value="1"/>
</dbReference>
<reference evidence="8" key="1">
    <citation type="submission" date="2016-09" db="EMBL/GenBank/DDBJ databases">
        <authorList>
            <person name="Varghese N."/>
            <person name="Submissions S."/>
        </authorList>
    </citation>
    <scope>NUCLEOTIDE SEQUENCE [LARGE SCALE GENOMIC DNA]</scope>
    <source>
        <strain evidence="8">25nlg</strain>
    </source>
</reference>
<dbReference type="InterPro" id="IPR001544">
    <property type="entry name" value="Aminotrans_IV"/>
</dbReference>
<comment type="similarity">
    <text evidence="2 5">Belongs to the class-IV pyridoxal-phosphate-dependent aminotransferase family.</text>
</comment>
<dbReference type="Gene3D" id="3.30.470.10">
    <property type="match status" value="1"/>
</dbReference>
<keyword evidence="8" id="KW-1185">Reference proteome</keyword>
<dbReference type="Proteomes" id="UP000242662">
    <property type="component" value="Unassembled WGS sequence"/>
</dbReference>
<keyword evidence="7" id="KW-0456">Lyase</keyword>
<comment type="cofactor">
    <cofactor evidence="1 6">
        <name>pyridoxal 5'-phosphate</name>
        <dbReference type="ChEBI" id="CHEBI:597326"/>
    </cofactor>
</comment>
<evidence type="ECO:0000256" key="2">
    <source>
        <dbReference type="ARBA" id="ARBA00009320"/>
    </source>
</evidence>
<comment type="subunit">
    <text evidence="3">Homodimer.</text>
</comment>
<dbReference type="Gene3D" id="3.20.10.10">
    <property type="entry name" value="D-amino Acid Aminotransferase, subunit A, domain 2"/>
    <property type="match status" value="1"/>
</dbReference>
<keyword evidence="4 6" id="KW-0663">Pyridoxal phosphate</keyword>
<dbReference type="GO" id="GO:0046394">
    <property type="term" value="P:carboxylic acid biosynthetic process"/>
    <property type="evidence" value="ECO:0007669"/>
    <property type="project" value="UniProtKB-ARBA"/>
</dbReference>
<sequence length="277" mass="30802">MYVYVNGMVVSEEEAMVSVFDHGLLYGLGLFETFRWSREGVFRLDAHMSRLQKSLQQVGIHASLSIAEMKEVLATLGEANGLSEAYVRWNITAGTSPLGLTAKVYEHPNVIVYMKPMPPVVAHKTARVLSLPRNTPEGQWRLKSHHFMNNVLAKQTLGDDPTIEGIFLTANGDVAEGITSNIFWLYDGDVYTPSLEAGILNGVTRACMIELLRQAGYKVVEGLFPRSSLVTADGWFMTNAIQGVVPITLLEEQQSRACDEVQQIQHLYIEARAREMG</sequence>
<dbReference type="InterPro" id="IPR043132">
    <property type="entry name" value="BCAT-like_C"/>
</dbReference>
<evidence type="ECO:0000313" key="7">
    <source>
        <dbReference type="EMBL" id="SDC71379.1"/>
    </source>
</evidence>
<dbReference type="GO" id="GO:0005829">
    <property type="term" value="C:cytosol"/>
    <property type="evidence" value="ECO:0007669"/>
    <property type="project" value="TreeGrafter"/>
</dbReference>
<organism evidence="7 8">
    <name type="scientific">Shouchella lonarensis</name>
    <dbReference type="NCBI Taxonomy" id="1464122"/>
    <lineage>
        <taxon>Bacteria</taxon>
        <taxon>Bacillati</taxon>
        <taxon>Bacillota</taxon>
        <taxon>Bacilli</taxon>
        <taxon>Bacillales</taxon>
        <taxon>Bacillaceae</taxon>
        <taxon>Shouchella</taxon>
    </lineage>
</organism>
<dbReference type="InterPro" id="IPR043131">
    <property type="entry name" value="BCAT-like_N"/>
</dbReference>
<evidence type="ECO:0000313" key="8">
    <source>
        <dbReference type="Proteomes" id="UP000242662"/>
    </source>
</evidence>
<evidence type="ECO:0000256" key="4">
    <source>
        <dbReference type="ARBA" id="ARBA00022898"/>
    </source>
</evidence>
<protein>
    <submittedName>
        <fullName evidence="7">4-amino-4-deoxychorismate lyase</fullName>
    </submittedName>
</protein>
<dbReference type="EMBL" id="FMYM01000013">
    <property type="protein sequence ID" value="SDC71379.1"/>
    <property type="molecule type" value="Genomic_DNA"/>
</dbReference>
<dbReference type="PANTHER" id="PTHR42743:SF11">
    <property type="entry name" value="AMINODEOXYCHORISMATE LYASE"/>
    <property type="match status" value="1"/>
</dbReference>
<gene>
    <name evidence="7" type="ORF">SAMN05421737_11374</name>
</gene>
<evidence type="ECO:0000256" key="6">
    <source>
        <dbReference type="RuleBase" id="RU004516"/>
    </source>
</evidence>
<dbReference type="InterPro" id="IPR050571">
    <property type="entry name" value="Class-IV_PLP-Dep_Aminotrnsfr"/>
</dbReference>
<dbReference type="PANTHER" id="PTHR42743">
    <property type="entry name" value="AMINO-ACID AMINOTRANSFERASE"/>
    <property type="match status" value="1"/>
</dbReference>
<dbReference type="InterPro" id="IPR036038">
    <property type="entry name" value="Aminotransferase-like"/>
</dbReference>
<dbReference type="InterPro" id="IPR018300">
    <property type="entry name" value="Aminotrans_IV_CS"/>
</dbReference>
<proteinExistence type="inferred from homology"/>
<name>A0A1G6NU90_9BACI</name>
<evidence type="ECO:0000256" key="1">
    <source>
        <dbReference type="ARBA" id="ARBA00001933"/>
    </source>
</evidence>
<dbReference type="NCBIfam" id="NF005800">
    <property type="entry name" value="PRK07650.1"/>
    <property type="match status" value="1"/>
</dbReference>
<dbReference type="SUPFAM" id="SSF56752">
    <property type="entry name" value="D-aminoacid aminotransferase-like PLP-dependent enzymes"/>
    <property type="match status" value="1"/>
</dbReference>
<evidence type="ECO:0000256" key="3">
    <source>
        <dbReference type="ARBA" id="ARBA00011738"/>
    </source>
</evidence>
<dbReference type="CDD" id="cd00449">
    <property type="entry name" value="PLPDE_IV"/>
    <property type="match status" value="1"/>
</dbReference>
<evidence type="ECO:0000256" key="5">
    <source>
        <dbReference type="RuleBase" id="RU004106"/>
    </source>
</evidence>
<dbReference type="GO" id="GO:0008652">
    <property type="term" value="P:amino acid biosynthetic process"/>
    <property type="evidence" value="ECO:0007669"/>
    <property type="project" value="UniProtKB-ARBA"/>
</dbReference>
<dbReference type="PROSITE" id="PS00770">
    <property type="entry name" value="AA_TRANSFER_CLASS_4"/>
    <property type="match status" value="1"/>
</dbReference>
<dbReference type="AlphaFoldDB" id="A0A1G6NU90"/>
<dbReference type="STRING" id="1464122.SAMN05421737_11374"/>
<accession>A0A1G6NU90</accession>
<dbReference type="OrthoDB" id="9805628at2"/>
<dbReference type="RefSeq" id="WP_090776621.1">
    <property type="nucleotide sequence ID" value="NZ_FMYM01000013.1"/>
</dbReference>
<dbReference type="Pfam" id="PF01063">
    <property type="entry name" value="Aminotran_4"/>
    <property type="match status" value="1"/>
</dbReference>
<dbReference type="GO" id="GO:0016829">
    <property type="term" value="F:lyase activity"/>
    <property type="evidence" value="ECO:0007669"/>
    <property type="project" value="UniProtKB-KW"/>
</dbReference>